<dbReference type="SUPFAM" id="SSF51261">
    <property type="entry name" value="Duplicated hybrid motif"/>
    <property type="match status" value="1"/>
</dbReference>
<evidence type="ECO:0000256" key="2">
    <source>
        <dbReference type="SAM" id="Coils"/>
    </source>
</evidence>
<accession>A0A2P8D0C8</accession>
<dbReference type="Proteomes" id="UP000240572">
    <property type="component" value="Unassembled WGS sequence"/>
</dbReference>
<gene>
    <name evidence="6" type="ORF">B0I18_10771</name>
</gene>
<dbReference type="Gene3D" id="2.70.70.10">
    <property type="entry name" value="Glucose Permease (Domain IIA)"/>
    <property type="match status" value="1"/>
</dbReference>
<evidence type="ECO:0000256" key="3">
    <source>
        <dbReference type="SAM" id="MobiDB-lite"/>
    </source>
</evidence>
<dbReference type="InterPro" id="IPR011055">
    <property type="entry name" value="Dup_hybrid_motif"/>
</dbReference>
<dbReference type="PANTHER" id="PTHR21666">
    <property type="entry name" value="PEPTIDASE-RELATED"/>
    <property type="match status" value="1"/>
</dbReference>
<feature type="region of interest" description="Disordered" evidence="3">
    <location>
        <begin position="269"/>
        <end position="351"/>
    </location>
</feature>
<dbReference type="PROSITE" id="PS51257">
    <property type="entry name" value="PROKAR_LIPOPROTEIN"/>
    <property type="match status" value="1"/>
</dbReference>
<evidence type="ECO:0000313" key="6">
    <source>
        <dbReference type="EMBL" id="PSK90661.1"/>
    </source>
</evidence>
<dbReference type="AlphaFoldDB" id="A0A2P8D0C8"/>
<evidence type="ECO:0000256" key="1">
    <source>
        <dbReference type="ARBA" id="ARBA00022729"/>
    </source>
</evidence>
<keyword evidence="7" id="KW-1185">Reference proteome</keyword>
<dbReference type="Pfam" id="PF01551">
    <property type="entry name" value="Peptidase_M23"/>
    <property type="match status" value="1"/>
</dbReference>
<reference evidence="6 7" key="1">
    <citation type="submission" date="2018-03" db="EMBL/GenBank/DDBJ databases">
        <title>Genomic Encyclopedia of Type Strains, Phase III (KMG-III): the genomes of soil and plant-associated and newly described type strains.</title>
        <authorList>
            <person name="Whitman W."/>
        </authorList>
    </citation>
    <scope>NUCLEOTIDE SEQUENCE [LARGE SCALE GENOMIC DNA]</scope>
    <source>
        <strain evidence="6 7">CGMCC 1.12700</strain>
    </source>
</reference>
<evidence type="ECO:0000256" key="4">
    <source>
        <dbReference type="SAM" id="SignalP"/>
    </source>
</evidence>
<feature type="signal peptide" evidence="4">
    <location>
        <begin position="1"/>
        <end position="20"/>
    </location>
</feature>
<feature type="compositionally biased region" description="Basic and acidic residues" evidence="3">
    <location>
        <begin position="269"/>
        <end position="282"/>
    </location>
</feature>
<feature type="chain" id="PRO_5015134375" evidence="4">
    <location>
        <begin position="21"/>
        <end position="502"/>
    </location>
</feature>
<organism evidence="6 7">
    <name type="scientific">Taibaiella chishuiensis</name>
    <dbReference type="NCBI Taxonomy" id="1434707"/>
    <lineage>
        <taxon>Bacteria</taxon>
        <taxon>Pseudomonadati</taxon>
        <taxon>Bacteroidota</taxon>
        <taxon>Chitinophagia</taxon>
        <taxon>Chitinophagales</taxon>
        <taxon>Chitinophagaceae</taxon>
        <taxon>Taibaiella</taxon>
    </lineage>
</organism>
<dbReference type="PANTHER" id="PTHR21666:SF289">
    <property type="entry name" value="L-ALA--D-GLU ENDOPEPTIDASE"/>
    <property type="match status" value="1"/>
</dbReference>
<protein>
    <submittedName>
        <fullName evidence="6">Septal ring factor EnvC (AmiA/AmiB activator)</fullName>
    </submittedName>
</protein>
<dbReference type="RefSeq" id="WP_106523943.1">
    <property type="nucleotide sequence ID" value="NZ_PYGD01000007.1"/>
</dbReference>
<evidence type="ECO:0000313" key="7">
    <source>
        <dbReference type="Proteomes" id="UP000240572"/>
    </source>
</evidence>
<dbReference type="GO" id="GO:0004222">
    <property type="term" value="F:metalloendopeptidase activity"/>
    <property type="evidence" value="ECO:0007669"/>
    <property type="project" value="TreeGrafter"/>
</dbReference>
<feature type="coiled-coil region" evidence="2">
    <location>
        <begin position="25"/>
        <end position="108"/>
    </location>
</feature>
<evidence type="ECO:0000259" key="5">
    <source>
        <dbReference type="Pfam" id="PF01551"/>
    </source>
</evidence>
<dbReference type="InterPro" id="IPR050570">
    <property type="entry name" value="Cell_wall_metabolism_enzyme"/>
</dbReference>
<comment type="caution">
    <text evidence="6">The sequence shown here is derived from an EMBL/GenBank/DDBJ whole genome shotgun (WGS) entry which is preliminary data.</text>
</comment>
<name>A0A2P8D0C8_9BACT</name>
<dbReference type="InterPro" id="IPR016047">
    <property type="entry name" value="M23ase_b-sheet_dom"/>
</dbReference>
<keyword evidence="2" id="KW-0175">Coiled coil</keyword>
<feature type="compositionally biased region" description="Polar residues" evidence="3">
    <location>
        <begin position="288"/>
        <end position="317"/>
    </location>
</feature>
<dbReference type="CDD" id="cd12797">
    <property type="entry name" value="M23_peptidase"/>
    <property type="match status" value="1"/>
</dbReference>
<keyword evidence="1 4" id="KW-0732">Signal</keyword>
<sequence length="502" mass="56158">MRLYYTLFLLLTLGCATVYGQQPTRGDLEKRRANLLNEIAETQQQLEATKKDKKATMGQLNALMTKLRTREKLIDNINSELTNINGNISNSTQEIQQLNKNLDGLRAGYARSIRYAYKHRESQNMMAFLFSANDFNDAIRRMQYLKKYRDYRKDQAEKIRTTQDQLKQKIGVLNTQKTQKGALLKAEELQKSEIQDETKQTNEVVMELKGREKELVSQIQQNQKTARRLEATIKDQIKKEIELARKKAIEEARKRALEEQARKKAAEELARRKAAEDEERRRAAAAANSGNAYKAGNQTVTLNTGSNNKPAANTPATQPAGNNKPAANNPPPSRPVYTEPESKPAAADKTSYKLSLTPEVQAVSNNFAANRGRLPWPVEKGFISGTYGRHPHPLFPKVMLDNMGIDISTGEGAPVRAVFEGTVTKIANVSGIMVMISHGEYFTIYTNLSGASVKVGDHVSAKQMIGRAGKNDEGDNMMNFQVWRVGGNSNINTVNPADWIAR</sequence>
<dbReference type="EMBL" id="PYGD01000007">
    <property type="protein sequence ID" value="PSK90661.1"/>
    <property type="molecule type" value="Genomic_DNA"/>
</dbReference>
<feature type="domain" description="M23ase beta-sheet core" evidence="5">
    <location>
        <begin position="403"/>
        <end position="487"/>
    </location>
</feature>
<proteinExistence type="predicted"/>
<dbReference type="OrthoDB" id="9815884at2"/>
<dbReference type="Gene3D" id="6.10.250.3150">
    <property type="match status" value="1"/>
</dbReference>